<dbReference type="EMBL" id="PNEN01000299">
    <property type="protein sequence ID" value="PPJ60211.1"/>
    <property type="molecule type" value="Genomic_DNA"/>
</dbReference>
<comment type="caution">
    <text evidence="2">The sequence shown here is derived from an EMBL/GenBank/DDBJ whole genome shotgun (WGS) entry which is preliminary data.</text>
</comment>
<reference evidence="3" key="1">
    <citation type="journal article" date="2017" name="bioRxiv">
        <title>Conservation of a gene cluster reveals novel cercosporin biosynthetic mechanisms and extends production to the genus Colletotrichum.</title>
        <authorList>
            <person name="de Jonge R."/>
            <person name="Ebert M.K."/>
            <person name="Huitt-Roehl C.R."/>
            <person name="Pal P."/>
            <person name="Suttle J.C."/>
            <person name="Spanner R.E."/>
            <person name="Neubauer J.D."/>
            <person name="Jurick W.M.II."/>
            <person name="Stott K.A."/>
            <person name="Secor G.A."/>
            <person name="Thomma B.P.H.J."/>
            <person name="Van de Peer Y."/>
            <person name="Townsend C.A."/>
            <person name="Bolton M.D."/>
        </authorList>
    </citation>
    <scope>NUCLEOTIDE SEQUENCE [LARGE SCALE GENOMIC DNA]</scope>
    <source>
        <strain evidence="3">CBS538.71</strain>
    </source>
</reference>
<dbReference type="PANTHER" id="PTHR42085:SF1">
    <property type="entry name" value="F-BOX DOMAIN-CONTAINING PROTEIN"/>
    <property type="match status" value="1"/>
</dbReference>
<accession>A0A2S6CKG8</accession>
<feature type="compositionally biased region" description="Basic and acidic residues" evidence="1">
    <location>
        <begin position="15"/>
        <end position="24"/>
    </location>
</feature>
<evidence type="ECO:0000313" key="2">
    <source>
        <dbReference type="EMBL" id="PPJ60211.1"/>
    </source>
</evidence>
<sequence length="247" mass="28123">MAPTTRSNTKGSGPRRSDRLRAKVAEPGSRRRPGAKSTRPQPKKVAPKSKPRRSARPHLAHHPDPAPQDTVRNDLQQPTLLGIAPELRNMIYEYSLVKGGPVMIRPAAREPGLLRVCRQIRSEARGIWLTKNTFEYRVHGCDGRRISAFNRYNGENLPKPIAMRFYGHRNWGNVLAWARLVHQGKGFLLENAFPQVPVFSRSQETWDIVHAATMTAHNLSSWPWEKVEKNIELLRTVAGRVSRKWLV</sequence>
<organism evidence="2 3">
    <name type="scientific">Cercospora berteroae</name>
    <dbReference type="NCBI Taxonomy" id="357750"/>
    <lineage>
        <taxon>Eukaryota</taxon>
        <taxon>Fungi</taxon>
        <taxon>Dikarya</taxon>
        <taxon>Ascomycota</taxon>
        <taxon>Pezizomycotina</taxon>
        <taxon>Dothideomycetes</taxon>
        <taxon>Dothideomycetidae</taxon>
        <taxon>Mycosphaerellales</taxon>
        <taxon>Mycosphaerellaceae</taxon>
        <taxon>Cercospora</taxon>
    </lineage>
</organism>
<dbReference type="OrthoDB" id="3643493at2759"/>
<name>A0A2S6CKG8_9PEZI</name>
<feature type="region of interest" description="Disordered" evidence="1">
    <location>
        <begin position="1"/>
        <end position="74"/>
    </location>
</feature>
<dbReference type="Proteomes" id="UP000237631">
    <property type="component" value="Unassembled WGS sequence"/>
</dbReference>
<gene>
    <name evidence="2" type="ORF">CBER1_08851</name>
</gene>
<dbReference type="AlphaFoldDB" id="A0A2S6CKG8"/>
<proteinExistence type="predicted"/>
<protein>
    <submittedName>
        <fullName evidence="2">Uncharacterized protein</fullName>
    </submittedName>
</protein>
<evidence type="ECO:0000256" key="1">
    <source>
        <dbReference type="SAM" id="MobiDB-lite"/>
    </source>
</evidence>
<feature type="compositionally biased region" description="Basic residues" evidence="1">
    <location>
        <begin position="41"/>
        <end position="60"/>
    </location>
</feature>
<keyword evidence="3" id="KW-1185">Reference proteome</keyword>
<evidence type="ECO:0000313" key="3">
    <source>
        <dbReference type="Proteomes" id="UP000237631"/>
    </source>
</evidence>
<dbReference type="InterPro" id="IPR038883">
    <property type="entry name" value="AN11006-like"/>
</dbReference>
<dbReference type="PANTHER" id="PTHR42085">
    <property type="entry name" value="F-BOX DOMAIN-CONTAINING PROTEIN"/>
    <property type="match status" value="1"/>
</dbReference>
<feature type="compositionally biased region" description="Polar residues" evidence="1">
    <location>
        <begin position="1"/>
        <end position="11"/>
    </location>
</feature>